<feature type="region of interest" description="Disordered" evidence="1">
    <location>
        <begin position="555"/>
        <end position="580"/>
    </location>
</feature>
<reference evidence="2 3" key="1">
    <citation type="submission" date="2022-12" db="EMBL/GenBank/DDBJ databases">
        <title>Genomic features and morphological characterization of a novel Knufia sp. strain isolated from spacecraft assembly facility.</title>
        <authorList>
            <person name="Teixeira M."/>
            <person name="Chander A.M."/>
            <person name="Stajich J.E."/>
            <person name="Venkateswaran K."/>
        </authorList>
    </citation>
    <scope>NUCLEOTIDE SEQUENCE [LARGE SCALE GENOMIC DNA]</scope>
    <source>
        <strain evidence="2 3">FJI-L2-BK-P2</strain>
    </source>
</reference>
<dbReference type="Proteomes" id="UP001316803">
    <property type="component" value="Unassembled WGS sequence"/>
</dbReference>
<organism evidence="2 3">
    <name type="scientific">Knufia fluminis</name>
    <dbReference type="NCBI Taxonomy" id="191047"/>
    <lineage>
        <taxon>Eukaryota</taxon>
        <taxon>Fungi</taxon>
        <taxon>Dikarya</taxon>
        <taxon>Ascomycota</taxon>
        <taxon>Pezizomycotina</taxon>
        <taxon>Eurotiomycetes</taxon>
        <taxon>Chaetothyriomycetidae</taxon>
        <taxon>Chaetothyriales</taxon>
        <taxon>Trichomeriaceae</taxon>
        <taxon>Knufia</taxon>
    </lineage>
</organism>
<comment type="caution">
    <text evidence="2">The sequence shown here is derived from an EMBL/GenBank/DDBJ whole genome shotgun (WGS) entry which is preliminary data.</text>
</comment>
<evidence type="ECO:0000313" key="3">
    <source>
        <dbReference type="Proteomes" id="UP001316803"/>
    </source>
</evidence>
<evidence type="ECO:0008006" key="4">
    <source>
        <dbReference type="Google" id="ProtNLM"/>
    </source>
</evidence>
<feature type="compositionally biased region" description="Acidic residues" evidence="1">
    <location>
        <begin position="561"/>
        <end position="578"/>
    </location>
</feature>
<proteinExistence type="predicted"/>
<accession>A0AAN8ET18</accession>
<dbReference type="EMBL" id="JAKLMC020000013">
    <property type="protein sequence ID" value="KAK5952996.1"/>
    <property type="molecule type" value="Genomic_DNA"/>
</dbReference>
<gene>
    <name evidence="2" type="ORF">OHC33_006117</name>
</gene>
<dbReference type="SUPFAM" id="SSF52047">
    <property type="entry name" value="RNI-like"/>
    <property type="match status" value="1"/>
</dbReference>
<dbReference type="AlphaFoldDB" id="A0AAN8ET18"/>
<protein>
    <recommendedName>
        <fullName evidence="4">F-box domain-containing protein</fullName>
    </recommendedName>
</protein>
<evidence type="ECO:0000256" key="1">
    <source>
        <dbReference type="SAM" id="MobiDB-lite"/>
    </source>
</evidence>
<keyword evidence="3" id="KW-1185">Reference proteome</keyword>
<evidence type="ECO:0000313" key="2">
    <source>
        <dbReference type="EMBL" id="KAK5952996.1"/>
    </source>
</evidence>
<sequence length="606" mass="68005">MRFFGRGRKASSQILASSRADEHPRKMIVQNSRLLALPDEILIHVVNYLDLGENPSSPGGLLEARLACSSLKALVDPVVFNSYDILRGEKSERLAILLERDIRRAKWLRSVLVSTKYDDDQGLESFPTYLNEMRNLRRLILETPDCNSKSSEDRVKWVQLQKQYEAIFKHSSVAVPKQDRVLPMLEECTLHFVDDTVSLYPLTKYSSIFLHPTLKSLTLSCACTDMPNKILIDHRQYKHSTALEHVHFEECDFDADSLEILLKFPKALKSLKMSEGTRYSDGLSSRRTRLHGNLNPELLSKALTRSVGSSLETLSVSLGYQRSRGQSINVPGRALELAKLTNLKRLEVSMNTLGLLITRPKCDHGLNRRLPPSLETIRVFTIPMLILRGKPPVPFETCLFKDKAAHGLPNLKHVIYCYEYQAPHGRSSFGLITNRREDAITRLITHSKANVVETNDKNYHIYKNNGIRVTVEMTVTPPGFIPPYLHNEEKPTKSVLWDTNEPTFDALCHEDRANQAARAAMVGDRAASSIGRDEMDVDTNDGGGVGGFVDAQAANQAAGADDADTDDDEETSDDDGEDPLALMHMTPQAQELFELLVMQPGQPFQL</sequence>
<name>A0AAN8ET18_9EURO</name>